<dbReference type="GO" id="GO:0019346">
    <property type="term" value="P:transsulfuration"/>
    <property type="evidence" value="ECO:0007669"/>
    <property type="project" value="InterPro"/>
</dbReference>
<comment type="similarity">
    <text evidence="8">Belongs to the trans-sulfuration enzymes family.</text>
</comment>
<dbReference type="GO" id="GO:0005737">
    <property type="term" value="C:cytoplasm"/>
    <property type="evidence" value="ECO:0007669"/>
    <property type="project" value="TreeGrafter"/>
</dbReference>
<keyword evidence="4 7" id="KW-0663">Pyridoxal phosphate</keyword>
<dbReference type="PIRSF" id="PIRSF001434">
    <property type="entry name" value="CGS"/>
    <property type="match status" value="1"/>
</dbReference>
<sequence>MKSNSKATQCVHSGSIVDPITKGAVTPIYTSTAYDYIDVDIHAYPRYFNTPNQRVVSEKLAALENGERAIIFGSGMAAISTVLFALLRQGDHAIFQNDLYGGTHHAITKEMEKYGIEYTLVDGIEVSSYEKAIKPNTRLLYIETPSNPLLKIIDIRAMANLAKTNNMVSVIDNTFASPINQNPIDLGIDVVVHSGTKYLGGHSDICCGIAVSSNDLGQQIWESAIHFGGSLNAQMCYLLERSLKTLALRVNQQNSNAQTISEFLASHSKVNKVYYPGLINHEGHELAKSQMSGFGGMLSFEVKTDPDKFVKTLRMIKPAMSLGGIESTITSPPQTSHSKISAEERAKVGISDYLLRLSVGIEDVNDLINDLDQALNHEQ</sequence>
<comment type="cofactor">
    <cofactor evidence="1 8">
        <name>pyridoxal 5'-phosphate</name>
        <dbReference type="ChEBI" id="CHEBI:597326"/>
    </cofactor>
</comment>
<gene>
    <name evidence="9" type="ORF">JMN32_08330</name>
</gene>
<keyword evidence="10" id="KW-1185">Reference proteome</keyword>
<dbReference type="Proteomes" id="UP000614216">
    <property type="component" value="Unassembled WGS sequence"/>
</dbReference>
<dbReference type="InterPro" id="IPR015422">
    <property type="entry name" value="PyrdxlP-dep_Trfase_small"/>
</dbReference>
<keyword evidence="6" id="KW-0456">Lyase</keyword>
<keyword evidence="5" id="KW-0486">Methionine biosynthesis</keyword>
<reference evidence="9" key="1">
    <citation type="submission" date="2021-01" db="EMBL/GenBank/DDBJ databases">
        <title>Fulvivirga kasyanovii gen. nov., sp nov., a novel member of the phylum Bacteroidetes isolated from seawater in a mussel farm.</title>
        <authorList>
            <person name="Zhao L.-H."/>
            <person name="Wang Z.-J."/>
        </authorList>
    </citation>
    <scope>NUCLEOTIDE SEQUENCE</scope>
    <source>
        <strain evidence="9">29W222</strain>
    </source>
</reference>
<keyword evidence="9" id="KW-0808">Transferase</keyword>
<dbReference type="EC" id="4.4.1.13" evidence="2"/>
<dbReference type="FunFam" id="3.90.1150.10:FF:000033">
    <property type="entry name" value="Cystathionine gamma-synthase"/>
    <property type="match status" value="1"/>
</dbReference>
<dbReference type="GO" id="GO:0047804">
    <property type="term" value="F:cysteine-S-conjugate beta-lyase activity"/>
    <property type="evidence" value="ECO:0007669"/>
    <property type="project" value="UniProtKB-EC"/>
</dbReference>
<evidence type="ECO:0000256" key="1">
    <source>
        <dbReference type="ARBA" id="ARBA00001933"/>
    </source>
</evidence>
<evidence type="ECO:0000256" key="7">
    <source>
        <dbReference type="PIRSR" id="PIRSR001434-2"/>
    </source>
</evidence>
<keyword evidence="3" id="KW-0028">Amino-acid biosynthesis</keyword>
<protein>
    <recommendedName>
        <fullName evidence="2">cysteine-S-conjugate beta-lyase</fullName>
        <ecNumber evidence="2">4.4.1.13</ecNumber>
    </recommendedName>
</protein>
<evidence type="ECO:0000313" key="9">
    <source>
        <dbReference type="EMBL" id="MBL6446312.1"/>
    </source>
</evidence>
<accession>A0A937KBK4</accession>
<evidence type="ECO:0000256" key="8">
    <source>
        <dbReference type="RuleBase" id="RU362118"/>
    </source>
</evidence>
<dbReference type="GO" id="GO:0009086">
    <property type="term" value="P:methionine biosynthetic process"/>
    <property type="evidence" value="ECO:0007669"/>
    <property type="project" value="UniProtKB-KW"/>
</dbReference>
<dbReference type="Gene3D" id="3.90.1150.10">
    <property type="entry name" value="Aspartate Aminotransferase, domain 1"/>
    <property type="match status" value="1"/>
</dbReference>
<comment type="caution">
    <text evidence="9">The sequence shown here is derived from an EMBL/GenBank/DDBJ whole genome shotgun (WGS) entry which is preliminary data.</text>
</comment>
<evidence type="ECO:0000256" key="6">
    <source>
        <dbReference type="ARBA" id="ARBA00023239"/>
    </source>
</evidence>
<feature type="modified residue" description="N6-(pyridoxal phosphate)lysine" evidence="7">
    <location>
        <position position="197"/>
    </location>
</feature>
<evidence type="ECO:0000313" key="10">
    <source>
        <dbReference type="Proteomes" id="UP000614216"/>
    </source>
</evidence>
<proteinExistence type="inferred from homology"/>
<evidence type="ECO:0000256" key="3">
    <source>
        <dbReference type="ARBA" id="ARBA00022605"/>
    </source>
</evidence>
<dbReference type="GO" id="GO:0030170">
    <property type="term" value="F:pyridoxal phosphate binding"/>
    <property type="evidence" value="ECO:0007669"/>
    <property type="project" value="InterPro"/>
</dbReference>
<name>A0A937KBK4_9BACT</name>
<dbReference type="InterPro" id="IPR015421">
    <property type="entry name" value="PyrdxlP-dep_Trfase_major"/>
</dbReference>
<dbReference type="Gene3D" id="3.40.640.10">
    <property type="entry name" value="Type I PLP-dependent aspartate aminotransferase-like (Major domain)"/>
    <property type="match status" value="1"/>
</dbReference>
<dbReference type="Pfam" id="PF01053">
    <property type="entry name" value="Cys_Met_Meta_PP"/>
    <property type="match status" value="1"/>
</dbReference>
<dbReference type="InterPro" id="IPR054542">
    <property type="entry name" value="Cys_met_metab_PP"/>
</dbReference>
<dbReference type="FunFam" id="3.40.640.10:FF:000046">
    <property type="entry name" value="Cystathionine gamma-lyase"/>
    <property type="match status" value="1"/>
</dbReference>
<dbReference type="EMBL" id="JAEUGD010000023">
    <property type="protein sequence ID" value="MBL6446312.1"/>
    <property type="molecule type" value="Genomic_DNA"/>
</dbReference>
<evidence type="ECO:0000256" key="5">
    <source>
        <dbReference type="ARBA" id="ARBA00023167"/>
    </source>
</evidence>
<dbReference type="GO" id="GO:0016740">
    <property type="term" value="F:transferase activity"/>
    <property type="evidence" value="ECO:0007669"/>
    <property type="project" value="UniProtKB-KW"/>
</dbReference>
<evidence type="ECO:0000256" key="2">
    <source>
        <dbReference type="ARBA" id="ARBA00012224"/>
    </source>
</evidence>
<dbReference type="SUPFAM" id="SSF53383">
    <property type="entry name" value="PLP-dependent transferases"/>
    <property type="match status" value="1"/>
</dbReference>
<dbReference type="CDD" id="cd00614">
    <property type="entry name" value="CGS_like"/>
    <property type="match status" value="1"/>
</dbReference>
<dbReference type="PROSITE" id="PS00868">
    <property type="entry name" value="CYS_MET_METAB_PP"/>
    <property type="match status" value="1"/>
</dbReference>
<dbReference type="PANTHER" id="PTHR11808:SF50">
    <property type="entry name" value="CYSTATHIONINE BETA-LYASE"/>
    <property type="match status" value="1"/>
</dbReference>
<dbReference type="PANTHER" id="PTHR11808">
    <property type="entry name" value="TRANS-SULFURATION ENZYME FAMILY MEMBER"/>
    <property type="match status" value="1"/>
</dbReference>
<dbReference type="InterPro" id="IPR015424">
    <property type="entry name" value="PyrdxlP-dep_Trfase"/>
</dbReference>
<evidence type="ECO:0000256" key="4">
    <source>
        <dbReference type="ARBA" id="ARBA00022898"/>
    </source>
</evidence>
<dbReference type="AlphaFoldDB" id="A0A937KBK4"/>
<organism evidence="9 10">
    <name type="scientific">Fulvivirga marina</name>
    <dbReference type="NCBI Taxonomy" id="2494733"/>
    <lineage>
        <taxon>Bacteria</taxon>
        <taxon>Pseudomonadati</taxon>
        <taxon>Bacteroidota</taxon>
        <taxon>Cytophagia</taxon>
        <taxon>Cytophagales</taxon>
        <taxon>Fulvivirgaceae</taxon>
        <taxon>Fulvivirga</taxon>
    </lineage>
</organism>
<dbReference type="InterPro" id="IPR000277">
    <property type="entry name" value="Cys/Met-Metab_PyrdxlP-dep_enz"/>
</dbReference>